<feature type="transmembrane region" description="Helical" evidence="1">
    <location>
        <begin position="71"/>
        <end position="95"/>
    </location>
</feature>
<keyword evidence="1" id="KW-0472">Membrane</keyword>
<evidence type="ECO:0000313" key="2">
    <source>
        <dbReference type="EMBL" id="KAA6450491.1"/>
    </source>
</evidence>
<keyword evidence="1" id="KW-0812">Transmembrane</keyword>
<dbReference type="EMBL" id="QSND01000002">
    <property type="protein sequence ID" value="KAA6450491.1"/>
    <property type="molecule type" value="Genomic_DNA"/>
</dbReference>
<comment type="caution">
    <text evidence="2">The sequence shown here is derived from an EMBL/GenBank/DDBJ whole genome shotgun (WGS) entry which is preliminary data.</text>
</comment>
<feature type="transmembrane region" description="Helical" evidence="1">
    <location>
        <begin position="25"/>
        <end position="51"/>
    </location>
</feature>
<reference evidence="2 3" key="1">
    <citation type="submission" date="2018-08" db="EMBL/GenBank/DDBJ databases">
        <title>Bacillus phenotypic plasticity.</title>
        <authorList>
            <person name="Hurtado E."/>
        </authorList>
    </citation>
    <scope>NUCLEOTIDE SEQUENCE [LARGE SCALE GENOMIC DNA]</scope>
    <source>
        <strain evidence="2 3">427</strain>
    </source>
</reference>
<feature type="transmembrane region" description="Helical" evidence="1">
    <location>
        <begin position="101"/>
        <end position="120"/>
    </location>
</feature>
<evidence type="ECO:0000256" key="1">
    <source>
        <dbReference type="SAM" id="Phobius"/>
    </source>
</evidence>
<organism evidence="2 3">
    <name type="scientific">Bacillus swezeyi</name>
    <dbReference type="NCBI Taxonomy" id="1925020"/>
    <lineage>
        <taxon>Bacteria</taxon>
        <taxon>Bacillati</taxon>
        <taxon>Bacillota</taxon>
        <taxon>Bacilli</taxon>
        <taxon>Bacillales</taxon>
        <taxon>Bacillaceae</taxon>
        <taxon>Bacillus</taxon>
    </lineage>
</organism>
<proteinExistence type="predicted"/>
<evidence type="ECO:0000313" key="3">
    <source>
        <dbReference type="Proteomes" id="UP000324326"/>
    </source>
</evidence>
<sequence length="157" mass="18518">MKRKVQIIFLGRICSIDLLEWTKPYLMSIPSLFAFALLEFLLLQGSLYWYLKYKRVKQNSCSDLSPQIIRFFLLFKRLNLMLAGAGFLIFIYQIQNKSLDLMLYIFSMFLLHIRLSYLSIEEIKLLMRQRGPRSSLLAKELRGSRGIIQPQADEKDN</sequence>
<name>A0A5M8RRG9_9BACI</name>
<accession>A0A5M8RRG9</accession>
<dbReference type="AlphaFoldDB" id="A0A5M8RRG9"/>
<keyword evidence="1" id="KW-1133">Transmembrane helix</keyword>
<protein>
    <submittedName>
        <fullName evidence="2">Uncharacterized protein</fullName>
    </submittedName>
</protein>
<gene>
    <name evidence="2" type="ORF">DX927_06355</name>
</gene>
<dbReference type="Proteomes" id="UP000324326">
    <property type="component" value="Unassembled WGS sequence"/>
</dbReference>